<reference evidence="3" key="1">
    <citation type="journal article" date="2020" name="bioRxiv">
        <title>Chromosome-level reference genome of the European wasp spider Argiope bruennichi: a resource for studies on range expansion and evolutionary adaptation.</title>
        <authorList>
            <person name="Sheffer M.M."/>
            <person name="Hoppe A."/>
            <person name="Krehenwinkel H."/>
            <person name="Uhl G."/>
            <person name="Kuss A.W."/>
            <person name="Jensen L."/>
            <person name="Jensen C."/>
            <person name="Gillespie R.G."/>
            <person name="Hoff K.J."/>
            <person name="Prost S."/>
        </authorList>
    </citation>
    <scope>NUCLEOTIDE SEQUENCE</scope>
</reference>
<evidence type="ECO:0000313" key="3">
    <source>
        <dbReference type="EMBL" id="KAF8773848.1"/>
    </source>
</evidence>
<keyword evidence="2" id="KW-0472">Membrane</keyword>
<sequence length="338" mass="37446">MTTIWKISLEELIREHAFPGAVAAMANPMTVAPTPLAAATCGAPTAGAREQDFSSSGANKPPPVDLVISLPVFYVNILYFYYTRIQAQKANFGFGIGLSSDLLEFRATATNFNRIIYFTLTTSFGELQEALKCAAFCLFCQSAPFWCPASALSCNSSSYPRTSGDTSRTGEYEVSKRNEATLASGESVQRKETLKPVLLLYFPVSYLGSVGEGKIFKHLNSIKDGHFWIQIVIISVDIVLLLVCAFENIQYWQVRMVEPPPPDPTDLFPETFIVPDYEADTPRPERVVYVRDAGVQSRLDDEISSYDGQTEKNTRDDRRGRMYGGGSPHPKRSAAHHL</sequence>
<feature type="region of interest" description="Disordered" evidence="1">
    <location>
        <begin position="301"/>
        <end position="338"/>
    </location>
</feature>
<reference evidence="3" key="2">
    <citation type="submission" date="2020-06" db="EMBL/GenBank/DDBJ databases">
        <authorList>
            <person name="Sheffer M."/>
        </authorList>
    </citation>
    <scope>NUCLEOTIDE SEQUENCE</scope>
</reference>
<dbReference type="Proteomes" id="UP000807504">
    <property type="component" value="Unassembled WGS sequence"/>
</dbReference>
<feature type="compositionally biased region" description="Basic residues" evidence="1">
    <location>
        <begin position="329"/>
        <end position="338"/>
    </location>
</feature>
<feature type="transmembrane region" description="Helical" evidence="2">
    <location>
        <begin position="227"/>
        <end position="246"/>
    </location>
</feature>
<dbReference type="EMBL" id="JABXBU010002227">
    <property type="protein sequence ID" value="KAF8773848.1"/>
    <property type="molecule type" value="Genomic_DNA"/>
</dbReference>
<evidence type="ECO:0000256" key="2">
    <source>
        <dbReference type="SAM" id="Phobius"/>
    </source>
</evidence>
<keyword evidence="2" id="KW-0812">Transmembrane</keyword>
<evidence type="ECO:0000313" key="4">
    <source>
        <dbReference type="Proteomes" id="UP000807504"/>
    </source>
</evidence>
<accession>A0A8T0EJT6</accession>
<dbReference type="AlphaFoldDB" id="A0A8T0EJT6"/>
<gene>
    <name evidence="3" type="ORF">HNY73_016464</name>
</gene>
<name>A0A8T0EJT6_ARGBR</name>
<keyword evidence="4" id="KW-1185">Reference proteome</keyword>
<proteinExistence type="predicted"/>
<feature type="compositionally biased region" description="Basic and acidic residues" evidence="1">
    <location>
        <begin position="309"/>
        <end position="320"/>
    </location>
</feature>
<evidence type="ECO:0000256" key="1">
    <source>
        <dbReference type="SAM" id="MobiDB-lite"/>
    </source>
</evidence>
<protein>
    <submittedName>
        <fullName evidence="3">Uncharacterized protein</fullName>
    </submittedName>
</protein>
<keyword evidence="2" id="KW-1133">Transmembrane helix</keyword>
<organism evidence="3 4">
    <name type="scientific">Argiope bruennichi</name>
    <name type="common">Wasp spider</name>
    <name type="synonym">Aranea bruennichi</name>
    <dbReference type="NCBI Taxonomy" id="94029"/>
    <lineage>
        <taxon>Eukaryota</taxon>
        <taxon>Metazoa</taxon>
        <taxon>Ecdysozoa</taxon>
        <taxon>Arthropoda</taxon>
        <taxon>Chelicerata</taxon>
        <taxon>Arachnida</taxon>
        <taxon>Araneae</taxon>
        <taxon>Araneomorphae</taxon>
        <taxon>Entelegynae</taxon>
        <taxon>Araneoidea</taxon>
        <taxon>Araneidae</taxon>
        <taxon>Argiope</taxon>
    </lineage>
</organism>
<comment type="caution">
    <text evidence="3">The sequence shown here is derived from an EMBL/GenBank/DDBJ whole genome shotgun (WGS) entry which is preliminary data.</text>
</comment>